<evidence type="ECO:0000256" key="12">
    <source>
        <dbReference type="ARBA" id="ARBA00030351"/>
    </source>
</evidence>
<evidence type="ECO:0000256" key="1">
    <source>
        <dbReference type="ARBA" id="ARBA00001974"/>
    </source>
</evidence>
<comment type="catalytic activity">
    <reaction evidence="14">
        <text>L-ornithine + NADH + O2 = N(5)-hydroxy-L-ornithine + NAD(+) + H2O</text>
        <dbReference type="Rhea" id="RHEA:41512"/>
        <dbReference type="ChEBI" id="CHEBI:15377"/>
        <dbReference type="ChEBI" id="CHEBI:15379"/>
        <dbReference type="ChEBI" id="CHEBI:46911"/>
        <dbReference type="ChEBI" id="CHEBI:57540"/>
        <dbReference type="ChEBI" id="CHEBI:57945"/>
        <dbReference type="ChEBI" id="CHEBI:78275"/>
        <dbReference type="EC" id="1.14.13.196"/>
    </reaction>
</comment>
<evidence type="ECO:0000256" key="14">
    <source>
        <dbReference type="ARBA" id="ARBA00049248"/>
    </source>
</evidence>
<keyword evidence="11" id="KW-0560">Oxidoreductase</keyword>
<keyword evidence="10" id="KW-0521">NADP</keyword>
<evidence type="ECO:0000313" key="16">
    <source>
        <dbReference type="EMBL" id="CRL26774.1"/>
    </source>
</evidence>
<dbReference type="InterPro" id="IPR036188">
    <property type="entry name" value="FAD/NAD-bd_sf"/>
</dbReference>
<dbReference type="Gene3D" id="3.50.50.60">
    <property type="entry name" value="FAD/NAD(P)-binding domain"/>
    <property type="match status" value="3"/>
</dbReference>
<comment type="similarity">
    <text evidence="5">Belongs to the FAD-binding monooxygenase family.</text>
</comment>
<organism evidence="16 17">
    <name type="scientific">Penicillium camemberti (strain FM 013)</name>
    <dbReference type="NCBI Taxonomy" id="1429867"/>
    <lineage>
        <taxon>Eukaryota</taxon>
        <taxon>Fungi</taxon>
        <taxon>Dikarya</taxon>
        <taxon>Ascomycota</taxon>
        <taxon>Pezizomycotina</taxon>
        <taxon>Eurotiomycetes</taxon>
        <taxon>Eurotiomycetidae</taxon>
        <taxon>Eurotiales</taxon>
        <taxon>Aspergillaceae</taxon>
        <taxon>Penicillium</taxon>
    </lineage>
</organism>
<evidence type="ECO:0000256" key="8">
    <source>
        <dbReference type="ARBA" id="ARBA00022630"/>
    </source>
</evidence>
<evidence type="ECO:0000256" key="5">
    <source>
        <dbReference type="ARBA" id="ARBA00010139"/>
    </source>
</evidence>
<evidence type="ECO:0000256" key="4">
    <source>
        <dbReference type="ARBA" id="ARBA00007588"/>
    </source>
</evidence>
<keyword evidence="9" id="KW-0274">FAD</keyword>
<dbReference type="EMBL" id="HG793152">
    <property type="protein sequence ID" value="CRL26774.1"/>
    <property type="molecule type" value="Genomic_DNA"/>
</dbReference>
<evidence type="ECO:0000256" key="9">
    <source>
        <dbReference type="ARBA" id="ARBA00022827"/>
    </source>
</evidence>
<dbReference type="SUPFAM" id="SSF51905">
    <property type="entry name" value="FAD/NAD(P)-binding domain"/>
    <property type="match status" value="3"/>
</dbReference>
<accession>A0A0G4PK82</accession>
<gene>
    <name evidence="16" type="ORF">PCAMFM013_S019g000191</name>
</gene>
<evidence type="ECO:0000256" key="2">
    <source>
        <dbReference type="ARBA" id="ARBA00004721"/>
    </source>
</evidence>
<evidence type="ECO:0000256" key="11">
    <source>
        <dbReference type="ARBA" id="ARBA00023002"/>
    </source>
</evidence>
<dbReference type="EC" id="1.14.13.196" evidence="6"/>
<evidence type="ECO:0000256" key="13">
    <source>
        <dbReference type="ARBA" id="ARBA00047598"/>
    </source>
</evidence>
<evidence type="ECO:0000313" key="17">
    <source>
        <dbReference type="Proteomes" id="UP000053732"/>
    </source>
</evidence>
<dbReference type="Pfam" id="PF13434">
    <property type="entry name" value="Lys_Orn_oxgnase"/>
    <property type="match status" value="1"/>
</dbReference>
<proteinExistence type="inferred from homology"/>
<comment type="pathway">
    <text evidence="2">Secondary metabolite biosynthesis; terpenoid biosynthesis.</text>
</comment>
<dbReference type="AlphaFoldDB" id="A0A0G4PK82"/>
<comment type="cofactor">
    <cofactor evidence="1">
        <name>FAD</name>
        <dbReference type="ChEBI" id="CHEBI:57692"/>
    </cofactor>
</comment>
<evidence type="ECO:0000256" key="3">
    <source>
        <dbReference type="ARBA" id="ARBA00004924"/>
    </source>
</evidence>
<evidence type="ECO:0000256" key="15">
    <source>
        <dbReference type="SAM" id="MobiDB-lite"/>
    </source>
</evidence>
<name>A0A0G4PK82_PENC3</name>
<dbReference type="InterPro" id="IPR025700">
    <property type="entry name" value="Lys/Orn_oxygenase"/>
</dbReference>
<comment type="pathway">
    <text evidence="3">Siderophore biosynthesis.</text>
</comment>
<evidence type="ECO:0000256" key="6">
    <source>
        <dbReference type="ARBA" id="ARBA00012881"/>
    </source>
</evidence>
<comment type="similarity">
    <text evidence="4">Belongs to the lysine N(6)-hydroxylase/L-ornithine N(5)-oxygenase family.</text>
</comment>
<dbReference type="STRING" id="1429867.A0A0G4PK82"/>
<dbReference type="Proteomes" id="UP000053732">
    <property type="component" value="Unassembled WGS sequence"/>
</dbReference>
<dbReference type="PANTHER" id="PTHR43098:SF2">
    <property type="entry name" value="FAD-BINDING MONOOXYGENASE AUSB-RELATED"/>
    <property type="match status" value="1"/>
</dbReference>
<feature type="region of interest" description="Disordered" evidence="15">
    <location>
        <begin position="1"/>
        <end position="27"/>
    </location>
</feature>
<comment type="catalytic activity">
    <reaction evidence="13">
        <text>L-ornithine + NADPH + O2 = N(5)-hydroxy-L-ornithine + NADP(+) + H2O</text>
        <dbReference type="Rhea" id="RHEA:41508"/>
        <dbReference type="ChEBI" id="CHEBI:15377"/>
        <dbReference type="ChEBI" id="CHEBI:15379"/>
        <dbReference type="ChEBI" id="CHEBI:46911"/>
        <dbReference type="ChEBI" id="CHEBI:57783"/>
        <dbReference type="ChEBI" id="CHEBI:58349"/>
        <dbReference type="ChEBI" id="CHEBI:78275"/>
        <dbReference type="EC" id="1.14.13.196"/>
    </reaction>
</comment>
<protein>
    <recommendedName>
        <fullName evidence="7">L-ornithine N(5)-monooxygenase</fullName>
        <ecNumber evidence="6">1.14.13.196</ecNumber>
    </recommendedName>
    <alternativeName>
        <fullName evidence="12">L-ornithine N(5)-oxygenase</fullName>
    </alternativeName>
</protein>
<dbReference type="PANTHER" id="PTHR43098">
    <property type="entry name" value="L-ORNITHINE N(5)-MONOOXYGENASE-RELATED"/>
    <property type="match status" value="1"/>
</dbReference>
<sequence length="651" mass="73072">MTNSTQDNATLSTPNEEVDPTQLTQTRARYEEERKKRLRHDGNAQFIEVAKSAQYERFADDPWVDPAVVQPLQAKFSNNRSEILIIGAGWGGIQNAVRMIEAGIPTEDIRIIDPAGGFGGTWYWNRYPGLMCDIESYTYLPYLEETGYVPKHRYSQGEEIRDYANLVAQKWGLVDCAVFQTQAQKIVWDDDAKEWTVDLIQRRKGQSPETLQIRSRFVTIAAGVLNWPKLPNILGILDYQGDMFHSARWAYDITGGSPKDPVLANLKDKRVVIIGTGATAVQIVPQLAQWCKHLYVVQRTPASVDVRDQRETDEEWFHKEVAGSKGWQRERMRNFHQHFTLGKMPAVNLVNDGWTRAPGLVGLTGHTEGPELPEEIPAYTARLVEIDTPRQHRIHARVHEEVKDPAIAEKLKPWYPVWCKRPLFHDDYLKTFNQDNVTLVDTDGKGIDRMTADSVVIGDKAYQADVVVFATGFLAPPAGTPAEKANMSVIGLNGVTMSEEWPRSGPTTLHGVIDAKFPNLFLSGPQQASTSGNYRFNLDEYAKHISYILTESKRRANGADFVVAPSTEAAEAWGMQVMMHSAPMGVAIGCTPGYFNLEGDLDRVPPEQQMVLARSGLWGSGIEHWLGVIEDWRAEGDMKGIVMHMDQAARQ</sequence>
<dbReference type="GO" id="GO:0016491">
    <property type="term" value="F:oxidoreductase activity"/>
    <property type="evidence" value="ECO:0007669"/>
    <property type="project" value="UniProtKB-KW"/>
</dbReference>
<evidence type="ECO:0000256" key="10">
    <source>
        <dbReference type="ARBA" id="ARBA00022857"/>
    </source>
</evidence>
<reference evidence="16 17" key="1">
    <citation type="journal article" date="2014" name="Nat. Commun.">
        <title>Multiple recent horizontal transfers of a large genomic region in cheese making fungi.</title>
        <authorList>
            <person name="Cheeseman K."/>
            <person name="Ropars J."/>
            <person name="Renault P."/>
            <person name="Dupont J."/>
            <person name="Gouzy J."/>
            <person name="Branca A."/>
            <person name="Abraham A.L."/>
            <person name="Ceppi M."/>
            <person name="Conseiller E."/>
            <person name="Debuchy R."/>
            <person name="Malagnac F."/>
            <person name="Goarin A."/>
            <person name="Silar P."/>
            <person name="Lacoste S."/>
            <person name="Sallet E."/>
            <person name="Bensimon A."/>
            <person name="Giraud T."/>
            <person name="Brygoo Y."/>
        </authorList>
    </citation>
    <scope>NUCLEOTIDE SEQUENCE [LARGE SCALE GENOMIC DNA]</scope>
    <source>
        <strain evidence="17">FM 013</strain>
    </source>
</reference>
<evidence type="ECO:0000256" key="7">
    <source>
        <dbReference type="ARBA" id="ARBA00018612"/>
    </source>
</evidence>
<dbReference type="InterPro" id="IPR050775">
    <property type="entry name" value="FAD-binding_Monooxygenases"/>
</dbReference>
<keyword evidence="17" id="KW-1185">Reference proteome</keyword>
<keyword evidence="8" id="KW-0285">Flavoprotein</keyword>